<protein>
    <submittedName>
        <fullName evidence="1">Uncharacterized protein</fullName>
    </submittedName>
</protein>
<dbReference type="RefSeq" id="WP_273627945.1">
    <property type="nucleotide sequence ID" value="NZ_CP117167.1"/>
</dbReference>
<evidence type="ECO:0000313" key="1">
    <source>
        <dbReference type="EMBL" id="WCT09852.1"/>
    </source>
</evidence>
<dbReference type="EMBL" id="CP117167">
    <property type="protein sequence ID" value="WCT09852.1"/>
    <property type="molecule type" value="Genomic_DNA"/>
</dbReference>
<dbReference type="Proteomes" id="UP001216139">
    <property type="component" value="Chromosome"/>
</dbReference>
<organism evidence="1 2">
    <name type="scientific">Mucilaginibacter jinjuensis</name>
    <dbReference type="NCBI Taxonomy" id="1176721"/>
    <lineage>
        <taxon>Bacteria</taxon>
        <taxon>Pseudomonadati</taxon>
        <taxon>Bacteroidota</taxon>
        <taxon>Sphingobacteriia</taxon>
        <taxon>Sphingobacteriales</taxon>
        <taxon>Sphingobacteriaceae</taxon>
        <taxon>Mucilaginibacter</taxon>
    </lineage>
</organism>
<name>A0ABY7T299_9SPHI</name>
<sequence length="123" mass="14300">MNYFPDPKHLLGLLQELLERIKNLSSYAYSESNAFALNVLNRKRHELIKALDLLEWSNDDEIVIQQSSTDNAILLCYRQKKQRSLHADGSLADFYKQGINGLQREVETFIEVVSRFLRKEKSA</sequence>
<accession>A0ABY7T299</accession>
<evidence type="ECO:0000313" key="2">
    <source>
        <dbReference type="Proteomes" id="UP001216139"/>
    </source>
</evidence>
<reference evidence="1 2" key="1">
    <citation type="submission" date="2023-02" db="EMBL/GenBank/DDBJ databases">
        <title>Genome sequence of Mucilaginibacter jinjuensis strain KACC 16571.</title>
        <authorList>
            <person name="Kim S."/>
            <person name="Heo J."/>
            <person name="Kwon S.-W."/>
        </authorList>
    </citation>
    <scope>NUCLEOTIDE SEQUENCE [LARGE SCALE GENOMIC DNA]</scope>
    <source>
        <strain evidence="1 2">KACC 16571</strain>
    </source>
</reference>
<keyword evidence="2" id="KW-1185">Reference proteome</keyword>
<gene>
    <name evidence="1" type="ORF">PQO05_14050</name>
</gene>
<proteinExistence type="predicted"/>